<dbReference type="EMBL" id="LCKS01000011">
    <property type="protein sequence ID" value="KKU02544.1"/>
    <property type="molecule type" value="Genomic_DNA"/>
</dbReference>
<accession>A0A0G1M2Z6</accession>
<reference evidence="1 2" key="1">
    <citation type="journal article" date="2015" name="Nature">
        <title>rRNA introns, odd ribosomes, and small enigmatic genomes across a large radiation of phyla.</title>
        <authorList>
            <person name="Brown C.T."/>
            <person name="Hug L.A."/>
            <person name="Thomas B.C."/>
            <person name="Sharon I."/>
            <person name="Castelle C.J."/>
            <person name="Singh A."/>
            <person name="Wilkins M.J."/>
            <person name="Williams K.H."/>
            <person name="Banfield J.F."/>
        </authorList>
    </citation>
    <scope>NUCLEOTIDE SEQUENCE [LARGE SCALE GENOMIC DNA]</scope>
</reference>
<protein>
    <recommendedName>
        <fullName evidence="3">Protein containing DUF497</fullName>
    </recommendedName>
</protein>
<dbReference type="Pfam" id="PF04365">
    <property type="entry name" value="BrnT_toxin"/>
    <property type="match status" value="1"/>
</dbReference>
<organism evidence="1 2">
    <name type="scientific">Candidatus Amesbacteria bacterium GW2011_GWC2_45_19</name>
    <dbReference type="NCBI Taxonomy" id="1618366"/>
    <lineage>
        <taxon>Bacteria</taxon>
        <taxon>Candidatus Amesiibacteriota</taxon>
    </lineage>
</organism>
<name>A0A0G1M2Z6_9BACT</name>
<dbReference type="InterPro" id="IPR007460">
    <property type="entry name" value="BrnT_toxin"/>
</dbReference>
<evidence type="ECO:0000313" key="2">
    <source>
        <dbReference type="Proteomes" id="UP000034264"/>
    </source>
</evidence>
<proteinExistence type="predicted"/>
<evidence type="ECO:0008006" key="3">
    <source>
        <dbReference type="Google" id="ProtNLM"/>
    </source>
</evidence>
<gene>
    <name evidence="1" type="ORF">UX05_C0011G0010</name>
</gene>
<dbReference type="Proteomes" id="UP000034264">
    <property type="component" value="Unassembled WGS sequence"/>
</dbReference>
<dbReference type="Gene3D" id="3.10.450.530">
    <property type="entry name" value="Ribonuclease toxin, BrnT, of type II toxin-antitoxin system"/>
    <property type="match status" value="1"/>
</dbReference>
<comment type="caution">
    <text evidence="1">The sequence shown here is derived from an EMBL/GenBank/DDBJ whole genome shotgun (WGS) entry which is preliminary data.</text>
</comment>
<dbReference type="AlphaFoldDB" id="A0A0G1M2Z6"/>
<sequence>MPKQFEGNLEFDWDKGNLESEEAFLDYLALISNDPTHSQTEARWLLLGKTNNKLLAVIFTLRNKKIRVISARQMGHKERQKYENQTI</sequence>
<dbReference type="InterPro" id="IPR038573">
    <property type="entry name" value="BrnT_sf"/>
</dbReference>
<evidence type="ECO:0000313" key="1">
    <source>
        <dbReference type="EMBL" id="KKU02544.1"/>
    </source>
</evidence>